<dbReference type="EMBL" id="AJVK01020418">
    <property type="status" value="NOT_ANNOTATED_CDS"/>
    <property type="molecule type" value="Genomic_DNA"/>
</dbReference>
<feature type="domain" description="TIL" evidence="3">
    <location>
        <begin position="99"/>
        <end position="155"/>
    </location>
</feature>
<dbReference type="VEuPathDB" id="VectorBase:PPAI000272"/>
<dbReference type="CDD" id="cd19941">
    <property type="entry name" value="TIL"/>
    <property type="match status" value="10"/>
</dbReference>
<dbReference type="Pfam" id="PF01826">
    <property type="entry name" value="TIL"/>
    <property type="match status" value="12"/>
</dbReference>
<feature type="domain" description="TIL" evidence="3">
    <location>
        <begin position="443"/>
        <end position="492"/>
    </location>
</feature>
<dbReference type="GO" id="GO:0030414">
    <property type="term" value="F:peptidase inhibitor activity"/>
    <property type="evidence" value="ECO:0007669"/>
    <property type="project" value="UniProtKB-KW"/>
</dbReference>
<protein>
    <recommendedName>
        <fullName evidence="3">TIL domain-containing protein</fullName>
    </recommendedName>
</protein>
<dbReference type="InterPro" id="IPR051368">
    <property type="entry name" value="SerProtInhib-TIL_Domain"/>
</dbReference>
<dbReference type="AlphaFoldDB" id="A0A1B0CYV0"/>
<keyword evidence="5" id="KW-1185">Reference proteome</keyword>
<dbReference type="EnsemblMetazoa" id="PPAI000272-RA">
    <property type="protein sequence ID" value="PPAI000272-PA"/>
    <property type="gene ID" value="PPAI000272"/>
</dbReference>
<dbReference type="VEuPathDB" id="VectorBase:PPAPM1_006053"/>
<evidence type="ECO:0000256" key="2">
    <source>
        <dbReference type="ARBA" id="ARBA00023157"/>
    </source>
</evidence>
<dbReference type="PANTHER" id="PTHR23259">
    <property type="entry name" value="RIDDLE"/>
    <property type="match status" value="1"/>
</dbReference>
<organism evidence="4 5">
    <name type="scientific">Phlebotomus papatasi</name>
    <name type="common">Sandfly</name>
    <dbReference type="NCBI Taxonomy" id="29031"/>
    <lineage>
        <taxon>Eukaryota</taxon>
        <taxon>Metazoa</taxon>
        <taxon>Ecdysozoa</taxon>
        <taxon>Arthropoda</taxon>
        <taxon>Hexapoda</taxon>
        <taxon>Insecta</taxon>
        <taxon>Pterygota</taxon>
        <taxon>Neoptera</taxon>
        <taxon>Endopterygota</taxon>
        <taxon>Diptera</taxon>
        <taxon>Nematocera</taxon>
        <taxon>Psychodoidea</taxon>
        <taxon>Psychodidae</taxon>
        <taxon>Phlebotomus</taxon>
        <taxon>Phlebotomus</taxon>
    </lineage>
</organism>
<feature type="domain" description="TIL" evidence="3">
    <location>
        <begin position="913"/>
        <end position="966"/>
    </location>
</feature>
<feature type="domain" description="TIL" evidence="3">
    <location>
        <begin position="971"/>
        <end position="1027"/>
    </location>
</feature>
<feature type="domain" description="TIL" evidence="3">
    <location>
        <begin position="37"/>
        <end position="87"/>
    </location>
</feature>
<keyword evidence="2" id="KW-1015">Disulfide bond</keyword>
<dbReference type="PANTHER" id="PTHR23259:SF70">
    <property type="entry name" value="ACCESSORY GLAND PROTEIN ACP62F-RELATED"/>
    <property type="match status" value="1"/>
</dbReference>
<accession>A0A1B0CYV0</accession>
<feature type="domain" description="TIL" evidence="3">
    <location>
        <begin position="549"/>
        <end position="600"/>
    </location>
</feature>
<evidence type="ECO:0000313" key="5">
    <source>
        <dbReference type="Proteomes" id="UP000092462"/>
    </source>
</evidence>
<feature type="domain" description="TIL" evidence="3">
    <location>
        <begin position="380"/>
        <end position="430"/>
    </location>
</feature>
<dbReference type="Proteomes" id="UP000092462">
    <property type="component" value="Unassembled WGS sequence"/>
</dbReference>
<evidence type="ECO:0000313" key="4">
    <source>
        <dbReference type="EnsemblMetazoa" id="PPAI000272-PA"/>
    </source>
</evidence>
<feature type="domain" description="TIL" evidence="3">
    <location>
        <begin position="269"/>
        <end position="321"/>
    </location>
</feature>
<proteinExistence type="predicted"/>
<name>A0A1B0CYV0_PHLPP</name>
<evidence type="ECO:0000259" key="3">
    <source>
        <dbReference type="Pfam" id="PF01826"/>
    </source>
</evidence>
<dbReference type="InterPro" id="IPR036084">
    <property type="entry name" value="Ser_inhib-like_sf"/>
</dbReference>
<reference evidence="4" key="1">
    <citation type="submission" date="2022-08" db="UniProtKB">
        <authorList>
            <consortium name="EnsemblMetazoa"/>
        </authorList>
    </citation>
    <scope>IDENTIFICATION</scope>
    <source>
        <strain evidence="4">Israel</strain>
    </source>
</reference>
<feature type="domain" description="TIL" evidence="3">
    <location>
        <begin position="757"/>
        <end position="808"/>
    </location>
</feature>
<evidence type="ECO:0000256" key="1">
    <source>
        <dbReference type="ARBA" id="ARBA00022690"/>
    </source>
</evidence>
<dbReference type="InterPro" id="IPR002919">
    <property type="entry name" value="TIL_dom"/>
</dbReference>
<feature type="domain" description="TIL" evidence="3">
    <location>
        <begin position="495"/>
        <end position="546"/>
    </location>
</feature>
<dbReference type="SUPFAM" id="SSF57567">
    <property type="entry name" value="Serine protease inhibitors"/>
    <property type="match status" value="14"/>
</dbReference>
<feature type="domain" description="TIL" evidence="3">
    <location>
        <begin position="660"/>
        <end position="712"/>
    </location>
</feature>
<keyword evidence="1" id="KW-0646">Protease inhibitor</keyword>
<feature type="domain" description="TIL" evidence="3">
    <location>
        <begin position="603"/>
        <end position="654"/>
    </location>
</feature>
<dbReference type="Gene3D" id="2.10.25.10">
    <property type="entry name" value="Laminin"/>
    <property type="match status" value="15"/>
</dbReference>
<sequence length="1090" mass="119835">MSVRKYNLSSDLQPGMLLQGRIQMKSTQPVEVRAKNSAEYTYCGSGCTDPCESRGKDCRDACQEGCFCKDNFSRITSDTPCVPDSQCPSLRTSLSTVTCGKNEVYTSCGRSCQTTCSNLGTSCQIVNVKCSDGCYCQDGYARIYEGGCCVKQELCPKTPCGNNEIWLECGEPKQRIPCPQNCQDVGKPCKTEYPICTADSTGGCYCKPGYSRPPGTPTCDRECSSLGKSCDVVGSGCNPGCFCRTGYARHPETGKCVPTSQCPAPKPECSRNEEYRSCDYRCKENCNSDYCKYEKRPCEEGCFCKSGYARVNDKCIPKSFCKSCPTHERYLECGNSCQESCKKDISRCRTCERSGCFCEEGYSRINGVCRPDSECPERQCPSHEVFLECGSACQDNCDQNQPCTDQCVQGCFCEPGYARINGKCVLRSSCNVCPPHEEYLECENEHFEQCGNTCTESCLKERVNCSPNCYPGCYCNKGFVRMNGKCVPEKFCKKCNLNEEYLTCGNACQDLCDASAATCPAECVEGCFCEKGFSRINGVCVPRRQCFTCGTGEEYTECGSSCLELCNRNVILCPPVCEEGCFCASGFSRVNGQCLPNELCPTCEENEEYQSCGNYCLERCGNPLCPADLPCDSGCFCKPGFKRDGKVCVPEEQCPPQCQGPNEVYSTCGNNCTDLCPDPNRFCTLECYNGCFCAEGFSRPDYNSPCIPTEQCTTCSGENEQFYECGNPCLENCPIPEICTLQCVKGCFCKPNHCTRPFEELSSCGNNCTELCPRPGRACNKNCWRGCFCKKGYYRAHYDGLCIPESKCPAPPVCTGPNEEVRDCSSPCDDDCPGENNECAFDCQVVYSSLTPSHLGGHSSVGTQTPSFREKPGWQKHPTSQTIPAICQTGCFCKPGHSRIQGVCTPTRDCPACGENEEYTYCGSGCTDPCETRGQNCLDACREGCFCKEDYSRVTPGSPCVPDSQCTNVTCGRYEVYASCGRNCQTTCDNLGVNCPIVHIRCPDGCYCEPGYARVYEGGSCVKQDYCPYSPCGDNEVWLECGDPKQPIPCPQNCKDVGKPCQEEYPSCDISDQDFPTLIHLILLHLKSLH</sequence>